<dbReference type="AlphaFoldDB" id="A0A934N885"/>
<dbReference type="RefSeq" id="WP_338199449.1">
    <property type="nucleotide sequence ID" value="NZ_JAEKNR010000053.1"/>
</dbReference>
<dbReference type="EMBL" id="JAEKNR010000053">
    <property type="protein sequence ID" value="MBJ7597319.1"/>
    <property type="molecule type" value="Genomic_DNA"/>
</dbReference>
<dbReference type="InterPro" id="IPR006311">
    <property type="entry name" value="TAT_signal"/>
</dbReference>
<dbReference type="PROSITE" id="PS51318">
    <property type="entry name" value="TAT"/>
    <property type="match status" value="1"/>
</dbReference>
<accession>A0A934N885</accession>
<dbReference type="Gene3D" id="3.90.76.10">
    <property type="entry name" value="Dipeptide-binding Protein, Domain 1"/>
    <property type="match status" value="1"/>
</dbReference>
<dbReference type="GO" id="GO:0042597">
    <property type="term" value="C:periplasmic space"/>
    <property type="evidence" value="ECO:0007669"/>
    <property type="project" value="UniProtKB-ARBA"/>
</dbReference>
<dbReference type="Gene3D" id="3.40.190.10">
    <property type="entry name" value="Periplasmic binding protein-like II"/>
    <property type="match status" value="1"/>
</dbReference>
<dbReference type="PANTHER" id="PTHR30290">
    <property type="entry name" value="PERIPLASMIC BINDING COMPONENT OF ABC TRANSPORTER"/>
    <property type="match status" value="1"/>
</dbReference>
<dbReference type="InterPro" id="IPR030678">
    <property type="entry name" value="Peptide/Ni-bd"/>
</dbReference>
<dbReference type="InterPro" id="IPR000914">
    <property type="entry name" value="SBP_5_dom"/>
</dbReference>
<dbReference type="CDD" id="cd08509">
    <property type="entry name" value="PBP2_TmCBP_oligosaccharides_like"/>
    <property type="match status" value="1"/>
</dbReference>
<dbReference type="PIRSF" id="PIRSF002741">
    <property type="entry name" value="MppA"/>
    <property type="match status" value="1"/>
</dbReference>
<gene>
    <name evidence="2" type="ORF">JF922_04430</name>
</gene>
<name>A0A934N885_9BACT</name>
<proteinExistence type="predicted"/>
<dbReference type="SUPFAM" id="SSF53850">
    <property type="entry name" value="Periplasmic binding protein-like II"/>
    <property type="match status" value="1"/>
</dbReference>
<reference evidence="2" key="1">
    <citation type="submission" date="2020-10" db="EMBL/GenBank/DDBJ databases">
        <title>Ca. Dormibacterota MAGs.</title>
        <authorList>
            <person name="Montgomery K."/>
        </authorList>
    </citation>
    <scope>NUCLEOTIDE SEQUENCE [LARGE SCALE GENOMIC DNA]</scope>
    <source>
        <strain evidence="2">SC8812_S17_10</strain>
    </source>
</reference>
<comment type="caution">
    <text evidence="2">The sequence shown here is derived from an EMBL/GenBank/DDBJ whole genome shotgun (WGS) entry which is preliminary data.</text>
</comment>
<dbReference type="PROSITE" id="PS51257">
    <property type="entry name" value="PROKAR_LIPOPROTEIN"/>
    <property type="match status" value="1"/>
</dbReference>
<dbReference type="PANTHER" id="PTHR30290:SF82">
    <property type="entry name" value="ABC-TYPE DIPEPTIDE_OLIGOPEPTIDE TRANSPORT SYSTEM, PERIPLASMIC COMPONENT"/>
    <property type="match status" value="1"/>
</dbReference>
<evidence type="ECO:0000313" key="2">
    <source>
        <dbReference type="EMBL" id="MBJ7597319.1"/>
    </source>
</evidence>
<organism evidence="2 3">
    <name type="scientific">Candidatus Nephthysia bennettiae</name>
    <dbReference type="NCBI Taxonomy" id="3127016"/>
    <lineage>
        <taxon>Bacteria</taxon>
        <taxon>Bacillati</taxon>
        <taxon>Candidatus Dormiibacterota</taxon>
        <taxon>Candidatus Dormibacteria</taxon>
        <taxon>Candidatus Dormibacterales</taxon>
        <taxon>Candidatus Dormibacteraceae</taxon>
        <taxon>Candidatus Nephthysia</taxon>
    </lineage>
</organism>
<sequence>MSFGGRATRREFLRDSAILGAAATLGGPLLAACSSGGGAASSSKPQRNNSLFIGGFQWGPATNFNPLGANSAWPNQAQTGYNHIYETLFAFDNLTGDIKPWLAQSISYPDQTSAVVKLQDGTHWQDGKALTADDVVYTFNLAKDHKDLIYSTFWSYVSNVTKTDDKTIQFTLNKDQLNPLQFRHYLAYTDILPQHIWADIEKKGGSLLSYVDLKPVGSGPYKIHDVSQQRIAMVRDDNYWGKNALGTFAPAFIIHPIFKSNDDANLAFQNGELDTAQTFLPQIWQMWEQKHLPVATWLKQAPYHIPGQIPMIFLNVHRKGLDNVKVRQALAYSIDYAQIAETAMSRYSVPVNASLILPEGAEKKFFPQSAVQSSGWTHNPQKAIQILESIPGIKKGSDGIYVLADGTKLGPWKAQCPYGWTDWMTSLQAVATSAKAVGMDISANFPEAPVDIAALQNGDFDIAMYSGTGADPASPWARFRDVLDSRGVPAAGQTAFWNYNRFSDPSVGGLLDQAAAASAADQPKIYAQLDDIFRQNVPVIPLEYRPLEFYQYQEKVWSGFPNSSNPYAPPLFRGAGMKWLTKIKVSGG</sequence>
<dbReference type="Pfam" id="PF00496">
    <property type="entry name" value="SBP_bac_5"/>
    <property type="match status" value="1"/>
</dbReference>
<dbReference type="InterPro" id="IPR039424">
    <property type="entry name" value="SBP_5"/>
</dbReference>
<evidence type="ECO:0000313" key="3">
    <source>
        <dbReference type="Proteomes" id="UP000612893"/>
    </source>
</evidence>
<keyword evidence="3" id="KW-1185">Reference proteome</keyword>
<evidence type="ECO:0000259" key="1">
    <source>
        <dbReference type="Pfam" id="PF00496"/>
    </source>
</evidence>
<protein>
    <submittedName>
        <fullName evidence="2">ABC transporter substrate-binding protein</fullName>
    </submittedName>
</protein>
<dbReference type="Proteomes" id="UP000612893">
    <property type="component" value="Unassembled WGS sequence"/>
</dbReference>
<dbReference type="Gene3D" id="3.10.105.10">
    <property type="entry name" value="Dipeptide-binding Protein, Domain 3"/>
    <property type="match status" value="1"/>
</dbReference>
<feature type="domain" description="Solute-binding protein family 5" evidence="1">
    <location>
        <begin position="98"/>
        <end position="480"/>
    </location>
</feature>